<gene>
    <name evidence="1" type="ORF">ACOLOM_LOCUS14244</name>
</gene>
<keyword evidence="2" id="KW-1185">Reference proteome</keyword>
<sequence length="70" mass="7456">RLDARHGSFDAIPALLQGTNMRRLTLQEAFWDASGALRGRGDLKMDPGPATELREDGVVAAAAEASSVFT</sequence>
<comment type="caution">
    <text evidence="1">The sequence shown here is derived from an EMBL/GenBank/DDBJ whole genome shotgun (WGS) entry which is preliminary data.</text>
</comment>
<accession>A0ACA9R6B6</accession>
<dbReference type="Proteomes" id="UP000789525">
    <property type="component" value="Unassembled WGS sequence"/>
</dbReference>
<name>A0ACA9R6B6_9GLOM</name>
<feature type="non-terminal residue" evidence="1">
    <location>
        <position position="1"/>
    </location>
</feature>
<proteinExistence type="predicted"/>
<feature type="non-terminal residue" evidence="1">
    <location>
        <position position="70"/>
    </location>
</feature>
<organism evidence="1 2">
    <name type="scientific">Acaulospora colombiana</name>
    <dbReference type="NCBI Taxonomy" id="27376"/>
    <lineage>
        <taxon>Eukaryota</taxon>
        <taxon>Fungi</taxon>
        <taxon>Fungi incertae sedis</taxon>
        <taxon>Mucoromycota</taxon>
        <taxon>Glomeromycotina</taxon>
        <taxon>Glomeromycetes</taxon>
        <taxon>Diversisporales</taxon>
        <taxon>Acaulosporaceae</taxon>
        <taxon>Acaulospora</taxon>
    </lineage>
</organism>
<dbReference type="EMBL" id="CAJVPT010070296">
    <property type="protein sequence ID" value="CAG8779160.1"/>
    <property type="molecule type" value="Genomic_DNA"/>
</dbReference>
<reference evidence="1" key="1">
    <citation type="submission" date="2021-06" db="EMBL/GenBank/DDBJ databases">
        <authorList>
            <person name="Kallberg Y."/>
            <person name="Tangrot J."/>
            <person name="Rosling A."/>
        </authorList>
    </citation>
    <scope>NUCLEOTIDE SEQUENCE</scope>
    <source>
        <strain evidence="1">CL356</strain>
    </source>
</reference>
<protein>
    <submittedName>
        <fullName evidence="1">99_t:CDS:1</fullName>
    </submittedName>
</protein>
<evidence type="ECO:0000313" key="1">
    <source>
        <dbReference type="EMBL" id="CAG8779160.1"/>
    </source>
</evidence>
<evidence type="ECO:0000313" key="2">
    <source>
        <dbReference type="Proteomes" id="UP000789525"/>
    </source>
</evidence>